<keyword evidence="3" id="KW-1185">Reference proteome</keyword>
<keyword evidence="1" id="KW-0472">Membrane</keyword>
<evidence type="ECO:0000313" key="2">
    <source>
        <dbReference type="EMBL" id="RDB22369.1"/>
    </source>
</evidence>
<feature type="transmembrane region" description="Helical" evidence="1">
    <location>
        <begin position="20"/>
        <end position="43"/>
    </location>
</feature>
<dbReference type="Proteomes" id="UP000076154">
    <property type="component" value="Unassembled WGS sequence"/>
</dbReference>
<evidence type="ECO:0000256" key="1">
    <source>
        <dbReference type="SAM" id="Phobius"/>
    </source>
</evidence>
<protein>
    <submittedName>
        <fullName evidence="2">Uncharacterized protein</fullName>
    </submittedName>
</protein>
<dbReference type="EMBL" id="LUEZ02000051">
    <property type="protein sequence ID" value="RDB22369.1"/>
    <property type="molecule type" value="Genomic_DNA"/>
</dbReference>
<gene>
    <name evidence="2" type="ORF">Hypma_010555</name>
</gene>
<comment type="caution">
    <text evidence="2">The sequence shown here is derived from an EMBL/GenBank/DDBJ whole genome shotgun (WGS) entry which is preliminary data.</text>
</comment>
<name>A0A369JJI1_HYPMA</name>
<dbReference type="InParanoid" id="A0A369JJI1"/>
<evidence type="ECO:0000313" key="3">
    <source>
        <dbReference type="Proteomes" id="UP000076154"/>
    </source>
</evidence>
<accession>A0A369JJI1</accession>
<dbReference type="AlphaFoldDB" id="A0A369JJI1"/>
<sequence>MRNRGTVDVLQYPSDVSFMIAQAFLSPSCLRTIVLPSMLWYCLRKSRMNINCRLPSLFLSTIVRHRNPLKLRFRNDHRSDSVCPVFSLSDIAIDFGRDLSRHRTNLVFRIKNLSGNAEDKLTRRFAPFG</sequence>
<proteinExistence type="predicted"/>
<keyword evidence="1" id="KW-1133">Transmembrane helix</keyword>
<keyword evidence="1" id="KW-0812">Transmembrane</keyword>
<organism evidence="2 3">
    <name type="scientific">Hypsizygus marmoreus</name>
    <name type="common">White beech mushroom</name>
    <name type="synonym">Agaricus marmoreus</name>
    <dbReference type="NCBI Taxonomy" id="39966"/>
    <lineage>
        <taxon>Eukaryota</taxon>
        <taxon>Fungi</taxon>
        <taxon>Dikarya</taxon>
        <taxon>Basidiomycota</taxon>
        <taxon>Agaricomycotina</taxon>
        <taxon>Agaricomycetes</taxon>
        <taxon>Agaricomycetidae</taxon>
        <taxon>Agaricales</taxon>
        <taxon>Tricholomatineae</taxon>
        <taxon>Lyophyllaceae</taxon>
        <taxon>Hypsizygus</taxon>
    </lineage>
</organism>
<reference evidence="2" key="1">
    <citation type="submission" date="2018-04" db="EMBL/GenBank/DDBJ databases">
        <title>Whole genome sequencing of Hypsizygus marmoreus.</title>
        <authorList>
            <person name="Choi I.-G."/>
            <person name="Min B."/>
            <person name="Kim J.-G."/>
            <person name="Kim S."/>
            <person name="Oh Y.-L."/>
            <person name="Kong W.-S."/>
            <person name="Park H."/>
            <person name="Jeong J."/>
            <person name="Song E.-S."/>
        </authorList>
    </citation>
    <scope>NUCLEOTIDE SEQUENCE [LARGE SCALE GENOMIC DNA]</scope>
    <source>
        <strain evidence="2">51987-8</strain>
    </source>
</reference>